<dbReference type="PANTHER" id="PTHR43481:SF4">
    <property type="entry name" value="GLYCEROL-1-PHOSPHATE PHOSPHOHYDROLASE 1-RELATED"/>
    <property type="match status" value="1"/>
</dbReference>
<dbReference type="RefSeq" id="WP_397406308.1">
    <property type="nucleotide sequence ID" value="NZ_JBIRYI010000013.1"/>
</dbReference>
<dbReference type="PANTHER" id="PTHR43481">
    <property type="entry name" value="FRUCTOSE-1-PHOSPHATE PHOSPHATASE"/>
    <property type="match status" value="1"/>
</dbReference>
<dbReference type="Gene3D" id="1.10.150.240">
    <property type="entry name" value="Putative phosphatase, domain 2"/>
    <property type="match status" value="1"/>
</dbReference>
<dbReference type="InterPro" id="IPR036412">
    <property type="entry name" value="HAD-like_sf"/>
</dbReference>
<dbReference type="Gene3D" id="3.40.50.1000">
    <property type="entry name" value="HAD superfamily/HAD-like"/>
    <property type="match status" value="1"/>
</dbReference>
<keyword evidence="1" id="KW-0378">Hydrolase</keyword>
<comment type="caution">
    <text evidence="1">The sequence shown here is derived from an EMBL/GenBank/DDBJ whole genome shotgun (WGS) entry which is preliminary data.</text>
</comment>
<evidence type="ECO:0000313" key="1">
    <source>
        <dbReference type="EMBL" id="MFI2489236.1"/>
    </source>
</evidence>
<evidence type="ECO:0000313" key="2">
    <source>
        <dbReference type="Proteomes" id="UP001611580"/>
    </source>
</evidence>
<dbReference type="GO" id="GO:0016787">
    <property type="term" value="F:hydrolase activity"/>
    <property type="evidence" value="ECO:0007669"/>
    <property type="project" value="UniProtKB-KW"/>
</dbReference>
<dbReference type="Pfam" id="PF00702">
    <property type="entry name" value="Hydrolase"/>
    <property type="match status" value="1"/>
</dbReference>
<proteinExistence type="predicted"/>
<name>A0ABW7XNX5_9MICO</name>
<gene>
    <name evidence="1" type="ORF">ACH47X_20165</name>
</gene>
<dbReference type="InterPro" id="IPR006439">
    <property type="entry name" value="HAD-SF_hydro_IA"/>
</dbReference>
<dbReference type="SFLD" id="SFLDG01129">
    <property type="entry name" value="C1.5:_HAD__Beta-PGM__Phosphata"/>
    <property type="match status" value="1"/>
</dbReference>
<dbReference type="InterPro" id="IPR023198">
    <property type="entry name" value="PGP-like_dom2"/>
</dbReference>
<dbReference type="InterPro" id="IPR051806">
    <property type="entry name" value="HAD-like_SPP"/>
</dbReference>
<dbReference type="EMBL" id="JBIRYI010000013">
    <property type="protein sequence ID" value="MFI2489236.1"/>
    <property type="molecule type" value="Genomic_DNA"/>
</dbReference>
<dbReference type="Proteomes" id="UP001611580">
    <property type="component" value="Unassembled WGS sequence"/>
</dbReference>
<reference evidence="1 2" key="1">
    <citation type="submission" date="2024-10" db="EMBL/GenBank/DDBJ databases">
        <title>The Natural Products Discovery Center: Release of the First 8490 Sequenced Strains for Exploring Actinobacteria Biosynthetic Diversity.</title>
        <authorList>
            <person name="Kalkreuter E."/>
            <person name="Kautsar S.A."/>
            <person name="Yang D."/>
            <person name="Bader C.D."/>
            <person name="Teijaro C.N."/>
            <person name="Fluegel L."/>
            <person name="Davis C.M."/>
            <person name="Simpson J.R."/>
            <person name="Lauterbach L."/>
            <person name="Steele A.D."/>
            <person name="Gui C."/>
            <person name="Meng S."/>
            <person name="Li G."/>
            <person name="Viehrig K."/>
            <person name="Ye F."/>
            <person name="Su P."/>
            <person name="Kiefer A.F."/>
            <person name="Nichols A."/>
            <person name="Cepeda A.J."/>
            <person name="Yan W."/>
            <person name="Fan B."/>
            <person name="Jiang Y."/>
            <person name="Adhikari A."/>
            <person name="Zheng C.-J."/>
            <person name="Schuster L."/>
            <person name="Cowan T.M."/>
            <person name="Smanski M.J."/>
            <person name="Chevrette M.G."/>
            <person name="De Carvalho L.P.S."/>
            <person name="Shen B."/>
        </authorList>
    </citation>
    <scope>NUCLEOTIDE SEQUENCE [LARGE SCALE GENOMIC DNA]</scope>
    <source>
        <strain evidence="1 2">NPDC019481</strain>
    </source>
</reference>
<accession>A0ABW7XNX5</accession>
<keyword evidence="2" id="KW-1185">Reference proteome</keyword>
<sequence length="271" mass="28346">MERPPRAVVDLAVVDAVVLDTDGVITDTARIHAAAWKRAFDELLRDRGRQGGAELPPFDVASDYPRFVDGRSRADGARGFLRSRGITLPEEGGPGGAGPGVETLGSLLDRKTRYFLDEIGTHGVRAFPGTVRLLRELRRRGTGVAAASASRNCGPVLHAAGVDDLVDVRVDGLDADRLGLPGKPDPALYLEAAVRLGASPGRCALFEDAVVGVEAGRRGGFGTVVGVDRHGSLRGPMLDAGAHLVVGDLVEITVVGGARRTRGRGEGPRGA</sequence>
<protein>
    <submittedName>
        <fullName evidence="1">HAD family hydrolase</fullName>
    </submittedName>
</protein>
<dbReference type="SUPFAM" id="SSF56784">
    <property type="entry name" value="HAD-like"/>
    <property type="match status" value="1"/>
</dbReference>
<dbReference type="SFLD" id="SFLDS00003">
    <property type="entry name" value="Haloacid_Dehalogenase"/>
    <property type="match status" value="1"/>
</dbReference>
<dbReference type="InterPro" id="IPR023214">
    <property type="entry name" value="HAD_sf"/>
</dbReference>
<organism evidence="1 2">
    <name type="scientific">Promicromonospora kroppenstedtii</name>
    <dbReference type="NCBI Taxonomy" id="440482"/>
    <lineage>
        <taxon>Bacteria</taxon>
        <taxon>Bacillati</taxon>
        <taxon>Actinomycetota</taxon>
        <taxon>Actinomycetes</taxon>
        <taxon>Micrococcales</taxon>
        <taxon>Promicromonosporaceae</taxon>
        <taxon>Promicromonospora</taxon>
    </lineage>
</organism>
<dbReference type="NCBIfam" id="TIGR01509">
    <property type="entry name" value="HAD-SF-IA-v3"/>
    <property type="match status" value="1"/>
</dbReference>